<accession>A0A9D2IZI7</accession>
<keyword evidence="11" id="KW-0812">Transmembrane</keyword>
<evidence type="ECO:0000256" key="1">
    <source>
        <dbReference type="ARBA" id="ARBA00000085"/>
    </source>
</evidence>
<dbReference type="SUPFAM" id="SSF47384">
    <property type="entry name" value="Homodimeric domain of signal transducing histidine kinase"/>
    <property type="match status" value="1"/>
</dbReference>
<name>A0A9D2IZI7_9FIRM</name>
<keyword evidence="9" id="KW-0902">Two-component regulatory system</keyword>
<keyword evidence="4" id="KW-0597">Phosphoprotein</keyword>
<evidence type="ECO:0000313" key="13">
    <source>
        <dbReference type="EMBL" id="HIZ30682.1"/>
    </source>
</evidence>
<evidence type="ECO:0000256" key="5">
    <source>
        <dbReference type="ARBA" id="ARBA00022679"/>
    </source>
</evidence>
<proteinExistence type="predicted"/>
<dbReference type="EMBL" id="DXBV01000049">
    <property type="protein sequence ID" value="HIZ30682.1"/>
    <property type="molecule type" value="Genomic_DNA"/>
</dbReference>
<dbReference type="InterPro" id="IPR003661">
    <property type="entry name" value="HisK_dim/P_dom"/>
</dbReference>
<evidence type="ECO:0000256" key="6">
    <source>
        <dbReference type="ARBA" id="ARBA00022741"/>
    </source>
</evidence>
<comment type="catalytic activity">
    <reaction evidence="1">
        <text>ATP + protein L-histidine = ADP + protein N-phospho-L-histidine.</text>
        <dbReference type="EC" id="2.7.13.3"/>
    </reaction>
</comment>
<dbReference type="CDD" id="cd00082">
    <property type="entry name" value="HisKA"/>
    <property type="match status" value="1"/>
</dbReference>
<organism evidence="13 14">
    <name type="scientific">Candidatus Allofournierella merdipullorum</name>
    <dbReference type="NCBI Taxonomy" id="2838595"/>
    <lineage>
        <taxon>Bacteria</taxon>
        <taxon>Bacillati</taxon>
        <taxon>Bacillota</taxon>
        <taxon>Clostridia</taxon>
        <taxon>Eubacteriales</taxon>
        <taxon>Oscillospiraceae</taxon>
        <taxon>Allofournierella</taxon>
    </lineage>
</organism>
<dbReference type="InterPro" id="IPR050351">
    <property type="entry name" value="BphY/WalK/GraS-like"/>
</dbReference>
<evidence type="ECO:0000256" key="8">
    <source>
        <dbReference type="ARBA" id="ARBA00022840"/>
    </source>
</evidence>
<evidence type="ECO:0000256" key="2">
    <source>
        <dbReference type="ARBA" id="ARBA00004370"/>
    </source>
</evidence>
<dbReference type="GO" id="GO:0000156">
    <property type="term" value="F:phosphorelay response regulator activity"/>
    <property type="evidence" value="ECO:0007669"/>
    <property type="project" value="TreeGrafter"/>
</dbReference>
<evidence type="ECO:0000259" key="12">
    <source>
        <dbReference type="PROSITE" id="PS50109"/>
    </source>
</evidence>
<dbReference type="GO" id="GO:0007234">
    <property type="term" value="P:osmosensory signaling via phosphorelay pathway"/>
    <property type="evidence" value="ECO:0007669"/>
    <property type="project" value="TreeGrafter"/>
</dbReference>
<dbReference type="AlphaFoldDB" id="A0A9D2IZI7"/>
<evidence type="ECO:0000256" key="11">
    <source>
        <dbReference type="SAM" id="Phobius"/>
    </source>
</evidence>
<keyword evidence="11" id="KW-0472">Membrane</keyword>
<evidence type="ECO:0000256" key="7">
    <source>
        <dbReference type="ARBA" id="ARBA00022777"/>
    </source>
</evidence>
<comment type="subcellular location">
    <subcellularLocation>
        <location evidence="2">Membrane</location>
    </subcellularLocation>
</comment>
<dbReference type="PANTHER" id="PTHR42878:SF7">
    <property type="entry name" value="SENSOR HISTIDINE KINASE GLRK"/>
    <property type="match status" value="1"/>
</dbReference>
<keyword evidence="7 13" id="KW-0418">Kinase</keyword>
<feature type="transmembrane region" description="Helical" evidence="11">
    <location>
        <begin position="170"/>
        <end position="193"/>
    </location>
</feature>
<dbReference type="Pfam" id="PF02518">
    <property type="entry name" value="HATPase_c"/>
    <property type="match status" value="1"/>
</dbReference>
<reference evidence="13" key="1">
    <citation type="journal article" date="2021" name="PeerJ">
        <title>Extensive microbial diversity within the chicken gut microbiome revealed by metagenomics and culture.</title>
        <authorList>
            <person name="Gilroy R."/>
            <person name="Ravi A."/>
            <person name="Getino M."/>
            <person name="Pursley I."/>
            <person name="Horton D.L."/>
            <person name="Alikhan N.F."/>
            <person name="Baker D."/>
            <person name="Gharbi K."/>
            <person name="Hall N."/>
            <person name="Watson M."/>
            <person name="Adriaenssens E.M."/>
            <person name="Foster-Nyarko E."/>
            <person name="Jarju S."/>
            <person name="Secka A."/>
            <person name="Antonio M."/>
            <person name="Oren A."/>
            <person name="Chaudhuri R.R."/>
            <person name="La Ragione R."/>
            <person name="Hildebrand F."/>
            <person name="Pallen M.J."/>
        </authorList>
    </citation>
    <scope>NUCLEOTIDE SEQUENCE</scope>
    <source>
        <strain evidence="13">ChiGjej4B4-18154</strain>
    </source>
</reference>
<dbReference type="InterPro" id="IPR036097">
    <property type="entry name" value="HisK_dim/P_sf"/>
</dbReference>
<feature type="compositionally biased region" description="Basic and acidic residues" evidence="10">
    <location>
        <begin position="424"/>
        <end position="443"/>
    </location>
</feature>
<comment type="caution">
    <text evidence="13">The sequence shown here is derived from an EMBL/GenBank/DDBJ whole genome shotgun (WGS) entry which is preliminary data.</text>
</comment>
<dbReference type="GO" id="GO:0030295">
    <property type="term" value="F:protein kinase activator activity"/>
    <property type="evidence" value="ECO:0007669"/>
    <property type="project" value="TreeGrafter"/>
</dbReference>
<dbReference type="Gene3D" id="3.30.565.10">
    <property type="entry name" value="Histidine kinase-like ATPase, C-terminal domain"/>
    <property type="match status" value="1"/>
</dbReference>
<dbReference type="InterPro" id="IPR003594">
    <property type="entry name" value="HATPase_dom"/>
</dbReference>
<evidence type="ECO:0000256" key="10">
    <source>
        <dbReference type="SAM" id="MobiDB-lite"/>
    </source>
</evidence>
<keyword evidence="6" id="KW-0547">Nucleotide-binding</keyword>
<feature type="domain" description="Histidine kinase" evidence="12">
    <location>
        <begin position="213"/>
        <end position="427"/>
    </location>
</feature>
<dbReference type="InterPro" id="IPR005467">
    <property type="entry name" value="His_kinase_dom"/>
</dbReference>
<keyword evidence="8" id="KW-0067">ATP-binding</keyword>
<dbReference type="Pfam" id="PF00512">
    <property type="entry name" value="HisKA"/>
    <property type="match status" value="1"/>
</dbReference>
<keyword evidence="11" id="KW-1133">Transmembrane helix</keyword>
<sequence length="443" mass="47592">MLRRLQTRIALLAAVLTGAVLAGALLFAYGVARQQYVAGRVSAFESAVNQLQYQWDRYDQLDGDWLARLEAQNDMKLLLAENGQPLLHTLRLGQEDRAVLDEAVRIAEEQHGLSLDAPPLAGSQSASFTFSAQGGAWRAELRLDGSAGGRWTSLLAVQSLAPEAAHARQLAGLFILAGVAGWAGLGLVCWFVAGRAVRPVGRAMEEQQQFLSAAGHELRTPLAVIRANAAAAAGKPEQAGRYLEVIDGESRRMGALVDDLLLLSAGASARARLRREPLEPDTFLLDFAESMEPLARKRGRGLRVDLPSGALPAVSADAFRLRQLLTILVDNALRFAPAGSEVELHLSEKGGRVRFAVADWGPGVPDADKKRIFGRFVRGAQAEDDARHYGLGLAVAAELTALHGGRLWVQDTPGGGATFCLELPRADDPGDMKPGRGLDRKDK</sequence>
<dbReference type="InterPro" id="IPR004358">
    <property type="entry name" value="Sig_transdc_His_kin-like_C"/>
</dbReference>
<dbReference type="PANTHER" id="PTHR42878">
    <property type="entry name" value="TWO-COMPONENT HISTIDINE KINASE"/>
    <property type="match status" value="1"/>
</dbReference>
<dbReference type="EC" id="2.7.13.3" evidence="3"/>
<evidence type="ECO:0000256" key="9">
    <source>
        <dbReference type="ARBA" id="ARBA00023012"/>
    </source>
</evidence>
<evidence type="ECO:0000256" key="4">
    <source>
        <dbReference type="ARBA" id="ARBA00022553"/>
    </source>
</evidence>
<reference evidence="13" key="2">
    <citation type="submission" date="2021-04" db="EMBL/GenBank/DDBJ databases">
        <authorList>
            <person name="Gilroy R."/>
        </authorList>
    </citation>
    <scope>NUCLEOTIDE SEQUENCE</scope>
    <source>
        <strain evidence="13">ChiGjej4B4-18154</strain>
    </source>
</reference>
<dbReference type="PRINTS" id="PR00344">
    <property type="entry name" value="BCTRLSENSOR"/>
</dbReference>
<dbReference type="SMART" id="SM00387">
    <property type="entry name" value="HATPase_c"/>
    <property type="match status" value="1"/>
</dbReference>
<dbReference type="GO" id="GO:0000155">
    <property type="term" value="F:phosphorelay sensor kinase activity"/>
    <property type="evidence" value="ECO:0007669"/>
    <property type="project" value="InterPro"/>
</dbReference>
<keyword evidence="5" id="KW-0808">Transferase</keyword>
<dbReference type="SUPFAM" id="SSF55874">
    <property type="entry name" value="ATPase domain of HSP90 chaperone/DNA topoisomerase II/histidine kinase"/>
    <property type="match status" value="1"/>
</dbReference>
<evidence type="ECO:0000313" key="14">
    <source>
        <dbReference type="Proteomes" id="UP000824035"/>
    </source>
</evidence>
<gene>
    <name evidence="13" type="ORF">H9813_05545</name>
</gene>
<protein>
    <recommendedName>
        <fullName evidence="3">histidine kinase</fullName>
        <ecNumber evidence="3">2.7.13.3</ecNumber>
    </recommendedName>
</protein>
<evidence type="ECO:0000256" key="3">
    <source>
        <dbReference type="ARBA" id="ARBA00012438"/>
    </source>
</evidence>
<dbReference type="SMART" id="SM00388">
    <property type="entry name" value="HisKA"/>
    <property type="match status" value="1"/>
</dbReference>
<dbReference type="GO" id="GO:0005524">
    <property type="term" value="F:ATP binding"/>
    <property type="evidence" value="ECO:0007669"/>
    <property type="project" value="UniProtKB-KW"/>
</dbReference>
<dbReference type="Gene3D" id="1.10.287.130">
    <property type="match status" value="1"/>
</dbReference>
<dbReference type="CDD" id="cd00075">
    <property type="entry name" value="HATPase"/>
    <property type="match status" value="1"/>
</dbReference>
<feature type="region of interest" description="Disordered" evidence="10">
    <location>
        <begin position="422"/>
        <end position="443"/>
    </location>
</feature>
<dbReference type="InterPro" id="IPR036890">
    <property type="entry name" value="HATPase_C_sf"/>
</dbReference>
<dbReference type="Proteomes" id="UP000824035">
    <property type="component" value="Unassembled WGS sequence"/>
</dbReference>
<dbReference type="PROSITE" id="PS50109">
    <property type="entry name" value="HIS_KIN"/>
    <property type="match status" value="1"/>
</dbReference>